<evidence type="ECO:0000256" key="4">
    <source>
        <dbReference type="PROSITE-ProRule" id="PRU00335"/>
    </source>
</evidence>
<dbReference type="EMBL" id="WWHY01000001">
    <property type="protein sequence ID" value="MYR35098.1"/>
    <property type="molecule type" value="Genomic_DNA"/>
</dbReference>
<dbReference type="GO" id="GO:0000976">
    <property type="term" value="F:transcription cis-regulatory region binding"/>
    <property type="evidence" value="ECO:0007669"/>
    <property type="project" value="TreeGrafter"/>
</dbReference>
<evidence type="ECO:0000256" key="3">
    <source>
        <dbReference type="ARBA" id="ARBA00023163"/>
    </source>
</evidence>
<dbReference type="Pfam" id="PF00440">
    <property type="entry name" value="TetR_N"/>
    <property type="match status" value="1"/>
</dbReference>
<accession>A0A7K2IYN7</accession>
<dbReference type="SUPFAM" id="SSF46689">
    <property type="entry name" value="Homeodomain-like"/>
    <property type="match status" value="1"/>
</dbReference>
<dbReference type="PANTHER" id="PTHR30055:SF234">
    <property type="entry name" value="HTH-TYPE TRANSCRIPTIONAL REGULATOR BETI"/>
    <property type="match status" value="1"/>
</dbReference>
<dbReference type="Gene3D" id="1.10.10.60">
    <property type="entry name" value="Homeodomain-like"/>
    <property type="match status" value="1"/>
</dbReference>
<proteinExistence type="predicted"/>
<dbReference type="SUPFAM" id="SSF48498">
    <property type="entry name" value="Tetracyclin repressor-like, C-terminal domain"/>
    <property type="match status" value="1"/>
</dbReference>
<dbReference type="AlphaFoldDB" id="A0A7K2IYN7"/>
<dbReference type="Proteomes" id="UP000467124">
    <property type="component" value="Unassembled WGS sequence"/>
</dbReference>
<evidence type="ECO:0000256" key="2">
    <source>
        <dbReference type="ARBA" id="ARBA00023125"/>
    </source>
</evidence>
<dbReference type="PROSITE" id="PS50977">
    <property type="entry name" value="HTH_TETR_2"/>
    <property type="match status" value="1"/>
</dbReference>
<gene>
    <name evidence="6" type="ORF">GTW20_23255</name>
</gene>
<comment type="caution">
    <text evidence="6">The sequence shown here is derived from an EMBL/GenBank/DDBJ whole genome shotgun (WGS) entry which is preliminary data.</text>
</comment>
<protein>
    <submittedName>
        <fullName evidence="6">TetR family transcriptional regulator</fullName>
    </submittedName>
</protein>
<dbReference type="PRINTS" id="PR00455">
    <property type="entry name" value="HTHTETR"/>
</dbReference>
<dbReference type="RefSeq" id="WP_161111895.1">
    <property type="nucleotide sequence ID" value="NZ_WWHY01000001.1"/>
</dbReference>
<dbReference type="InterPro" id="IPR050109">
    <property type="entry name" value="HTH-type_TetR-like_transc_reg"/>
</dbReference>
<feature type="DNA-binding region" description="H-T-H motif" evidence="4">
    <location>
        <begin position="36"/>
        <end position="55"/>
    </location>
</feature>
<sequence>MPRTPEQHRAMRAATRERVRTAAIRLFCRRGYAGVDMRAIAAEAGISTGSIYRHFATKDELYDDLVAEAAAGLRALARSFTDTDLVVEPLRGFVEVFLADLSRDTGAVEFYLLMNQVFASGVEAGPERGAAVEDLLRAHREVTGAVVTLIERGRGRGLTRPAPAAELATCFFATLGGLAMTRSALGEAFVAPSVATVTGILLVEETTV</sequence>
<dbReference type="InterPro" id="IPR036271">
    <property type="entry name" value="Tet_transcr_reg_TetR-rel_C_sf"/>
</dbReference>
<dbReference type="InterPro" id="IPR009057">
    <property type="entry name" value="Homeodomain-like_sf"/>
</dbReference>
<name>A0A7K2IYN7_9ACTN</name>
<keyword evidence="1" id="KW-0805">Transcription regulation</keyword>
<evidence type="ECO:0000256" key="1">
    <source>
        <dbReference type="ARBA" id="ARBA00023015"/>
    </source>
</evidence>
<dbReference type="GO" id="GO:0003700">
    <property type="term" value="F:DNA-binding transcription factor activity"/>
    <property type="evidence" value="ECO:0007669"/>
    <property type="project" value="TreeGrafter"/>
</dbReference>
<evidence type="ECO:0000313" key="7">
    <source>
        <dbReference type="Proteomes" id="UP000467124"/>
    </source>
</evidence>
<keyword evidence="3" id="KW-0804">Transcription</keyword>
<dbReference type="Gene3D" id="1.10.357.10">
    <property type="entry name" value="Tetracycline Repressor, domain 2"/>
    <property type="match status" value="1"/>
</dbReference>
<reference evidence="6 7" key="1">
    <citation type="journal article" date="2019" name="Nat. Commun.">
        <title>The antimicrobial potential of Streptomyces from insect microbiomes.</title>
        <authorList>
            <person name="Chevrette M.G."/>
            <person name="Carlson C.M."/>
            <person name="Ortega H.E."/>
            <person name="Thomas C."/>
            <person name="Ananiev G.E."/>
            <person name="Barns K.J."/>
            <person name="Book A.J."/>
            <person name="Cagnazzo J."/>
            <person name="Carlos C."/>
            <person name="Flanigan W."/>
            <person name="Grubbs K.J."/>
            <person name="Horn H.A."/>
            <person name="Hoffmann F.M."/>
            <person name="Klassen J.L."/>
            <person name="Knack J.J."/>
            <person name="Lewin G.R."/>
            <person name="McDonald B.R."/>
            <person name="Muller L."/>
            <person name="Melo W.G.P."/>
            <person name="Pinto-Tomas A.A."/>
            <person name="Schmitz A."/>
            <person name="Wendt-Pienkowski E."/>
            <person name="Wildman S."/>
            <person name="Zhao M."/>
            <person name="Zhang F."/>
            <person name="Bugni T.S."/>
            <person name="Andes D.R."/>
            <person name="Pupo M.T."/>
            <person name="Currie C.R."/>
        </authorList>
    </citation>
    <scope>NUCLEOTIDE SEQUENCE [LARGE SCALE GENOMIC DNA]</scope>
    <source>
        <strain evidence="6 7">SID5840</strain>
    </source>
</reference>
<keyword evidence="2 4" id="KW-0238">DNA-binding</keyword>
<dbReference type="PANTHER" id="PTHR30055">
    <property type="entry name" value="HTH-TYPE TRANSCRIPTIONAL REGULATOR RUTR"/>
    <property type="match status" value="1"/>
</dbReference>
<evidence type="ECO:0000313" key="6">
    <source>
        <dbReference type="EMBL" id="MYR35098.1"/>
    </source>
</evidence>
<feature type="domain" description="HTH tetR-type" evidence="5">
    <location>
        <begin position="13"/>
        <end position="73"/>
    </location>
</feature>
<evidence type="ECO:0000259" key="5">
    <source>
        <dbReference type="PROSITE" id="PS50977"/>
    </source>
</evidence>
<dbReference type="InterPro" id="IPR001647">
    <property type="entry name" value="HTH_TetR"/>
</dbReference>
<organism evidence="6 7">
    <name type="scientific">Nocardiopsis alba</name>
    <dbReference type="NCBI Taxonomy" id="53437"/>
    <lineage>
        <taxon>Bacteria</taxon>
        <taxon>Bacillati</taxon>
        <taxon>Actinomycetota</taxon>
        <taxon>Actinomycetes</taxon>
        <taxon>Streptosporangiales</taxon>
        <taxon>Nocardiopsidaceae</taxon>
        <taxon>Nocardiopsis</taxon>
    </lineage>
</organism>